<evidence type="ECO:0000313" key="1">
    <source>
        <dbReference type="EMBL" id="EFC35588.1"/>
    </source>
</evidence>
<dbReference type="VEuPathDB" id="AmoebaDB:NAEGRDRAFT_76755"/>
<reference evidence="1 2" key="1">
    <citation type="journal article" date="2010" name="Cell">
        <title>The genome of Naegleria gruberi illuminates early eukaryotic versatility.</title>
        <authorList>
            <person name="Fritz-Laylin L.K."/>
            <person name="Prochnik S.E."/>
            <person name="Ginger M.L."/>
            <person name="Dacks J.B."/>
            <person name="Carpenter M.L."/>
            <person name="Field M.C."/>
            <person name="Kuo A."/>
            <person name="Paredez A."/>
            <person name="Chapman J."/>
            <person name="Pham J."/>
            <person name="Shu S."/>
            <person name="Neupane R."/>
            <person name="Cipriano M."/>
            <person name="Mancuso J."/>
            <person name="Tu H."/>
            <person name="Salamov A."/>
            <person name="Lindquist E."/>
            <person name="Shapiro H."/>
            <person name="Lucas S."/>
            <person name="Grigoriev I.V."/>
            <person name="Cande W.Z."/>
            <person name="Fulton C."/>
            <person name="Rokhsar D.S."/>
            <person name="Dawson S.C."/>
        </authorList>
    </citation>
    <scope>NUCLEOTIDE SEQUENCE [LARGE SCALE GENOMIC DNA]</scope>
    <source>
        <strain evidence="1 2">NEG-M</strain>
    </source>
</reference>
<dbReference type="RefSeq" id="XP_002668332.1">
    <property type="nucleotide sequence ID" value="XM_002668286.1"/>
</dbReference>
<evidence type="ECO:0000313" key="2">
    <source>
        <dbReference type="Proteomes" id="UP000006671"/>
    </source>
</evidence>
<name>D2W5R3_NAEGR</name>
<sequence length="133" mass="15532">MYYINGPLHRACVLEYLPAIQWYSNKYPHFHEEQGIDCGYPLEIAIENRNTIIFEWIFNNCNLSSNVLSNALVTVADINGSAEWAQNLIKKGASIEFVQKYAKENGKQHLITYINKNCEDNKSWNFFKFFNNK</sequence>
<dbReference type="GeneID" id="8859713"/>
<dbReference type="InParanoid" id="D2W5R3"/>
<protein>
    <submittedName>
        <fullName evidence="1">Predicted protein</fullName>
    </submittedName>
</protein>
<proteinExistence type="predicted"/>
<dbReference type="EMBL" id="GG739129">
    <property type="protein sequence ID" value="EFC35588.1"/>
    <property type="molecule type" value="Genomic_DNA"/>
</dbReference>
<accession>D2W5R3</accession>
<dbReference type="AlphaFoldDB" id="D2W5R3"/>
<keyword evidence="2" id="KW-1185">Reference proteome</keyword>
<dbReference type="Proteomes" id="UP000006671">
    <property type="component" value="Unassembled WGS sequence"/>
</dbReference>
<dbReference type="KEGG" id="ngr:NAEGRDRAFT_76755"/>
<dbReference type="SUPFAM" id="SSF140860">
    <property type="entry name" value="Pseudo ankyrin repeat-like"/>
    <property type="match status" value="1"/>
</dbReference>
<dbReference type="InterPro" id="IPR036770">
    <property type="entry name" value="Ankyrin_rpt-contain_sf"/>
</dbReference>
<organism evidence="2">
    <name type="scientific">Naegleria gruberi</name>
    <name type="common">Amoeba</name>
    <dbReference type="NCBI Taxonomy" id="5762"/>
    <lineage>
        <taxon>Eukaryota</taxon>
        <taxon>Discoba</taxon>
        <taxon>Heterolobosea</taxon>
        <taxon>Tetramitia</taxon>
        <taxon>Eutetramitia</taxon>
        <taxon>Vahlkampfiidae</taxon>
        <taxon>Naegleria</taxon>
    </lineage>
</organism>
<dbReference type="Gene3D" id="1.25.40.20">
    <property type="entry name" value="Ankyrin repeat-containing domain"/>
    <property type="match status" value="1"/>
</dbReference>
<gene>
    <name evidence="1" type="ORF">NAEGRDRAFT_76755</name>
</gene>